<evidence type="ECO:0000256" key="15">
    <source>
        <dbReference type="PIRSR" id="PIRSR634183-3"/>
    </source>
</evidence>
<dbReference type="SUPFAM" id="SSF56645">
    <property type="entry name" value="Acyl-CoA dehydrogenase NM domain-like"/>
    <property type="match status" value="2"/>
</dbReference>
<dbReference type="Pfam" id="PF02771">
    <property type="entry name" value="Acyl-CoA_dh_N"/>
    <property type="match status" value="1"/>
</dbReference>
<dbReference type="GO" id="GO:0008470">
    <property type="term" value="F:3-methylbutanoyl-CoA dehydrogenase activity"/>
    <property type="evidence" value="ECO:0007669"/>
    <property type="project" value="UniProtKB-EC"/>
</dbReference>
<feature type="binding site" evidence="14">
    <location>
        <position position="411"/>
    </location>
    <ligand>
        <name>substrate</name>
    </ligand>
</feature>
<comment type="catalytic activity">
    <reaction evidence="12">
        <text>3-methylbutanoyl-CoA + oxidized [electron-transfer flavoprotein] + H(+) = 3-methylbut-2-enoyl-CoA + reduced [electron-transfer flavoprotein]</text>
        <dbReference type="Rhea" id="RHEA:12276"/>
        <dbReference type="Rhea" id="RHEA-COMP:10685"/>
        <dbReference type="Rhea" id="RHEA-COMP:10686"/>
        <dbReference type="ChEBI" id="CHEBI:15378"/>
        <dbReference type="ChEBI" id="CHEBI:57344"/>
        <dbReference type="ChEBI" id="CHEBI:57345"/>
        <dbReference type="ChEBI" id="CHEBI:57692"/>
        <dbReference type="ChEBI" id="CHEBI:58307"/>
        <dbReference type="EC" id="1.3.8.4"/>
    </reaction>
</comment>
<evidence type="ECO:0000256" key="4">
    <source>
        <dbReference type="ARBA" id="ARBA00009347"/>
    </source>
</evidence>
<keyword evidence="18" id="KW-0472">Membrane</keyword>
<accession>K7V5S9</accession>
<dbReference type="GO" id="GO:0050660">
    <property type="term" value="F:flavin adenine dinucleotide binding"/>
    <property type="evidence" value="ECO:0007669"/>
    <property type="project" value="InterPro"/>
</dbReference>
<dbReference type="FunFam" id="1.20.140.10:FF:000003">
    <property type="entry name" value="isovaleryl-CoA dehydrogenase, mitochondrial"/>
    <property type="match status" value="1"/>
</dbReference>
<dbReference type="FunFam" id="1.10.540.10:FF:000007">
    <property type="entry name" value="Isovaleryl-CoA dehydrogenase, mitochondrial"/>
    <property type="match status" value="1"/>
</dbReference>
<dbReference type="InterPro" id="IPR006091">
    <property type="entry name" value="Acyl-CoA_Oxase/DH_mid-dom"/>
</dbReference>
<feature type="binding site" evidence="15">
    <location>
        <position position="457"/>
    </location>
    <ligand>
        <name>FAD</name>
        <dbReference type="ChEBI" id="CHEBI:57692"/>
    </ligand>
</feature>
<dbReference type="InterPro" id="IPR009100">
    <property type="entry name" value="AcylCoA_DH/oxidase_NM_dom_sf"/>
</dbReference>
<dbReference type="PANTHER" id="PTHR43884">
    <property type="entry name" value="ACYL-COA DEHYDROGENASE"/>
    <property type="match status" value="1"/>
</dbReference>
<comment type="subcellular location">
    <subcellularLocation>
        <location evidence="2">Mitochondrion</location>
    </subcellularLocation>
</comment>
<comment type="cofactor">
    <cofactor evidence="1 15 16">
        <name>FAD</name>
        <dbReference type="ChEBI" id="CHEBI:57692"/>
    </cofactor>
</comment>
<dbReference type="EMBL" id="CM000784">
    <property type="protein sequence ID" value="AQK95329.1"/>
    <property type="molecule type" value="Genomic_DNA"/>
</dbReference>
<evidence type="ECO:0000256" key="2">
    <source>
        <dbReference type="ARBA" id="ARBA00004173"/>
    </source>
</evidence>
<dbReference type="PaxDb" id="4577-GRMZM2G052630_P03"/>
<feature type="binding site" evidence="15">
    <location>
        <begin position="514"/>
        <end position="518"/>
    </location>
    <ligand>
        <name>FAD</name>
        <dbReference type="ChEBI" id="CHEBI:57692"/>
    </ligand>
</feature>
<feature type="active site" description="Proton acceptor" evidence="13">
    <location>
        <position position="420"/>
    </location>
</feature>
<comment type="pathway">
    <text evidence="3">Amino-acid degradation; L-leucine degradation; (S)-3-hydroxy-3-methylglutaryl-CoA from 3-isovaleryl-CoA: step 1/3.</text>
</comment>
<feature type="binding site" evidence="14">
    <location>
        <begin position="541"/>
        <end position="542"/>
    </location>
    <ligand>
        <name>substrate</name>
    </ligand>
</feature>
<dbReference type="InterPro" id="IPR013786">
    <property type="entry name" value="AcylCoA_DH/ox_N"/>
</dbReference>
<feature type="domain" description="Acyl-CoA dehydrogenase/oxidase C-terminal" evidence="19">
    <location>
        <begin position="407"/>
        <end position="555"/>
    </location>
</feature>
<protein>
    <recommendedName>
        <fullName evidence="6">Isovaleryl-CoA dehydrogenase, mitochondrial</fullName>
        <ecNumber evidence="5">1.3.8.4</ecNumber>
    </recommendedName>
</protein>
<evidence type="ECO:0000256" key="18">
    <source>
        <dbReference type="SAM" id="Phobius"/>
    </source>
</evidence>
<dbReference type="STRING" id="4577.K7V5S9"/>
<dbReference type="EMBL" id="CM000784">
    <property type="protein sequence ID" value="AQK95328.1"/>
    <property type="molecule type" value="Genomic_DNA"/>
</dbReference>
<dbReference type="InterPro" id="IPR037069">
    <property type="entry name" value="AcylCoA_DH/ox_N_sf"/>
</dbReference>
<feature type="binding site" evidence="15">
    <location>
        <begin position="299"/>
        <end position="301"/>
    </location>
    <ligand>
        <name>FAD</name>
        <dbReference type="ChEBI" id="CHEBI:57692"/>
    </ligand>
</feature>
<dbReference type="IntAct" id="K7V5S9">
    <property type="interactions" value="1"/>
</dbReference>
<evidence type="ECO:0000256" key="5">
    <source>
        <dbReference type="ARBA" id="ARBA00012044"/>
    </source>
</evidence>
<dbReference type="eggNOG" id="KOG0141">
    <property type="taxonomic scope" value="Eukaryota"/>
</dbReference>
<keyword evidence="9" id="KW-0809">Transit peptide</keyword>
<dbReference type="InterPro" id="IPR036250">
    <property type="entry name" value="AcylCo_DH-like_C"/>
</dbReference>
<evidence type="ECO:0000256" key="16">
    <source>
        <dbReference type="RuleBase" id="RU362125"/>
    </source>
</evidence>
<keyword evidence="18" id="KW-1133">Transmembrane helix</keyword>
<dbReference type="GO" id="GO:0044281">
    <property type="term" value="P:small molecule metabolic process"/>
    <property type="evidence" value="ECO:0007669"/>
    <property type="project" value="UniProtKB-ARBA"/>
</dbReference>
<dbReference type="InterPro" id="IPR034183">
    <property type="entry name" value="IVD"/>
</dbReference>
<evidence type="ECO:0000256" key="6">
    <source>
        <dbReference type="ARBA" id="ARBA00018258"/>
    </source>
</evidence>
<evidence type="ECO:0000256" key="3">
    <source>
        <dbReference type="ARBA" id="ARBA00004898"/>
    </source>
</evidence>
<evidence type="ECO:0000256" key="8">
    <source>
        <dbReference type="ARBA" id="ARBA00022827"/>
    </source>
</evidence>
<feature type="transmembrane region" description="Helical" evidence="18">
    <location>
        <begin position="237"/>
        <end position="258"/>
    </location>
</feature>
<evidence type="ECO:0000256" key="12">
    <source>
        <dbReference type="ARBA" id="ARBA00052875"/>
    </source>
</evidence>
<feature type="compositionally biased region" description="Basic and acidic residues" evidence="17">
    <location>
        <begin position="1"/>
        <end position="17"/>
    </location>
</feature>
<reference evidence="22" key="1">
    <citation type="submission" date="2015-12" db="EMBL/GenBank/DDBJ databases">
        <title>Update maize B73 reference genome by single molecule sequencing technologies.</title>
        <authorList>
            <consortium name="Maize Genome Sequencing Project"/>
            <person name="Ware D."/>
        </authorList>
    </citation>
    <scope>NUCLEOTIDE SEQUENCE</scope>
    <source>
        <tissue evidence="22">Seedling</tissue>
    </source>
</reference>
<evidence type="ECO:0000259" key="19">
    <source>
        <dbReference type="Pfam" id="PF00441"/>
    </source>
</evidence>
<evidence type="ECO:0000256" key="7">
    <source>
        <dbReference type="ARBA" id="ARBA00022630"/>
    </source>
</evidence>
<feature type="binding site" evidence="14">
    <location>
        <begin position="418"/>
        <end position="421"/>
    </location>
    <ligand>
        <name>substrate</name>
    </ligand>
</feature>
<evidence type="ECO:0000256" key="17">
    <source>
        <dbReference type="SAM" id="MobiDB-lite"/>
    </source>
</evidence>
<feature type="binding site" evidence="15">
    <location>
        <begin position="543"/>
        <end position="545"/>
    </location>
    <ligand>
        <name>FAD</name>
        <dbReference type="ChEBI" id="CHEBI:57692"/>
    </ligand>
</feature>
<name>K7V5S9_MAIZE</name>
<feature type="binding site" evidence="14">
    <location>
        <position position="275"/>
    </location>
    <ligand>
        <name>substrate</name>
    </ligand>
</feature>
<keyword evidence="8 15" id="KW-0274">FAD</keyword>
<dbReference type="CDD" id="cd01156">
    <property type="entry name" value="IVD"/>
    <property type="match status" value="1"/>
</dbReference>
<feature type="domain" description="Acyl-CoA dehydrogenase/oxidase N-terminal" evidence="21">
    <location>
        <begin position="101"/>
        <end position="211"/>
    </location>
</feature>
<dbReference type="PROSITE" id="PS00073">
    <property type="entry name" value="ACYL_COA_DH_2"/>
    <property type="match status" value="1"/>
</dbReference>
<proteinExistence type="inferred from homology"/>
<dbReference type="Pfam" id="PF00441">
    <property type="entry name" value="Acyl-CoA_dh_1"/>
    <property type="match status" value="1"/>
</dbReference>
<feature type="binding site" evidence="15">
    <location>
        <position position="446"/>
    </location>
    <ligand>
        <name>FAD</name>
        <dbReference type="ChEBI" id="CHEBI:57692"/>
    </ligand>
</feature>
<organism evidence="22">
    <name type="scientific">Zea mays</name>
    <name type="common">Maize</name>
    <dbReference type="NCBI Taxonomy" id="4577"/>
    <lineage>
        <taxon>Eukaryota</taxon>
        <taxon>Viridiplantae</taxon>
        <taxon>Streptophyta</taxon>
        <taxon>Embryophyta</taxon>
        <taxon>Tracheophyta</taxon>
        <taxon>Spermatophyta</taxon>
        <taxon>Magnoliopsida</taxon>
        <taxon>Liliopsida</taxon>
        <taxon>Poales</taxon>
        <taxon>Poaceae</taxon>
        <taxon>PACMAD clade</taxon>
        <taxon>Panicoideae</taxon>
        <taxon>Andropogonodae</taxon>
        <taxon>Andropogoneae</taxon>
        <taxon>Tripsacinae</taxon>
        <taxon>Zea</taxon>
    </lineage>
</organism>
<dbReference type="AlphaFoldDB" id="K7V5S9"/>
<keyword evidence="7 16" id="KW-0285">Flavoprotein</keyword>
<dbReference type="PROSITE" id="PS00072">
    <property type="entry name" value="ACYL_COA_DH_1"/>
    <property type="match status" value="1"/>
</dbReference>
<dbReference type="GO" id="GO:0005739">
    <property type="term" value="C:mitochondrion"/>
    <property type="evidence" value="ECO:0007669"/>
    <property type="project" value="UniProtKB-SubCell"/>
</dbReference>
<dbReference type="Gene3D" id="2.40.110.10">
    <property type="entry name" value="Butyryl-CoA Dehydrogenase, subunit A, domain 2"/>
    <property type="match status" value="1"/>
</dbReference>
<evidence type="ECO:0000256" key="9">
    <source>
        <dbReference type="ARBA" id="ARBA00022946"/>
    </source>
</evidence>
<dbReference type="EC" id="1.3.8.4" evidence="5"/>
<dbReference type="Gene3D" id="1.10.540.10">
    <property type="entry name" value="Acyl-CoA dehydrogenase/oxidase, N-terminal domain"/>
    <property type="match status" value="1"/>
</dbReference>
<evidence type="ECO:0000259" key="20">
    <source>
        <dbReference type="Pfam" id="PF02770"/>
    </source>
</evidence>
<evidence type="ECO:0000256" key="1">
    <source>
        <dbReference type="ARBA" id="ARBA00001974"/>
    </source>
</evidence>
<feature type="region of interest" description="Disordered" evidence="17">
    <location>
        <begin position="1"/>
        <end position="41"/>
    </location>
</feature>
<dbReference type="PANTHER" id="PTHR43884:SF12">
    <property type="entry name" value="ISOVALERYL-COA DEHYDROGENASE, MITOCHONDRIAL-RELATED"/>
    <property type="match status" value="1"/>
</dbReference>
<keyword evidence="10 16" id="KW-0560">Oxidoreductase</keyword>
<dbReference type="InterPro" id="IPR046373">
    <property type="entry name" value="Acyl-CoA_Oxase/DH_mid-dom_sf"/>
</dbReference>
<dbReference type="Pfam" id="PF02770">
    <property type="entry name" value="Acyl-CoA_dh_M"/>
    <property type="match status" value="1"/>
</dbReference>
<comment type="similarity">
    <text evidence="4 16">Belongs to the acyl-CoA dehydrogenase family.</text>
</comment>
<sequence>MGTQKKAAEWAARDAISHHQSAAAPPTAPPETGGEGRRELDATPTVLRLPITTSPAPSTDQINQARPDPKMQRWLPALLRRAAPGGGAARLFASSSLLFDDTQEQFKESVRKFAQENIAPRAAAIDASNHFPRDVDLWRLMGDFNLHGLTAPEEYGGMGLGYMYHCISMEEITRASGAVGLSYGAHSNLCINQLVRHGSPEQRLKYLPKVLCSPRICFVLSLCFARAIVFLRTMKMLTASICLAVLYSCIFAFSMKLISGEHIGALAMSEPNSGSDVVSMKCKAEKVDGGYVLNGNKMWCTNGPSAQTLVVYAKTDLAAGSKGITAFIIEKGMPGYRTTPLSSLDMIEHEHMRFYSFLVMLLMVLVHDYRFSTAQKLDKLGMRGSDTCELVFENCFVPRENVLGEEGKGVYVMMSGLDLERLVLAAGPIGLMQACLDVVLPYVRQREQFGRPIGEFQFIQGKMADMYTSLQSSRSFVYSVARDCDNGKVDRKDCAGVILFAAENATQVALQAIQCLGGNGYINEYPTGRLLRDAKLFEIGAGTSEIRRMIIGRELFKED</sequence>
<dbReference type="InterPro" id="IPR009075">
    <property type="entry name" value="AcylCo_DH/oxidase_C"/>
</dbReference>
<keyword evidence="18" id="KW-0812">Transmembrane</keyword>
<feature type="domain" description="Acyl-CoA oxidase/dehydrogenase middle" evidence="20">
    <location>
        <begin position="265"/>
        <end position="354"/>
    </location>
</feature>
<dbReference type="FunCoup" id="K7V5S9">
    <property type="interactions" value="3287"/>
</dbReference>
<dbReference type="ExpressionAtlas" id="K7V5S9">
    <property type="expression patterns" value="baseline and differential"/>
</dbReference>
<dbReference type="SMR" id="K7V5S9"/>
<evidence type="ECO:0000256" key="11">
    <source>
        <dbReference type="ARBA" id="ARBA00023128"/>
    </source>
</evidence>
<keyword evidence="11" id="KW-0496">Mitochondrion</keyword>
<feature type="binding site" evidence="15">
    <location>
        <begin position="266"/>
        <end position="275"/>
    </location>
    <ligand>
        <name>FAD</name>
        <dbReference type="ChEBI" id="CHEBI:57692"/>
    </ligand>
</feature>
<evidence type="ECO:0000256" key="14">
    <source>
        <dbReference type="PIRSR" id="PIRSR634183-2"/>
    </source>
</evidence>
<feature type="binding site" evidence="14">
    <location>
        <begin position="321"/>
        <end position="322"/>
    </location>
    <ligand>
        <name>substrate</name>
    </ligand>
</feature>
<dbReference type="InterPro" id="IPR006089">
    <property type="entry name" value="Acyl-CoA_DH_CS"/>
</dbReference>
<dbReference type="Gene3D" id="1.20.140.10">
    <property type="entry name" value="Butyryl-CoA Dehydrogenase, subunit A, domain 3"/>
    <property type="match status" value="1"/>
</dbReference>
<evidence type="ECO:0000256" key="13">
    <source>
        <dbReference type="PIRSR" id="PIRSR634183-1"/>
    </source>
</evidence>
<dbReference type="SUPFAM" id="SSF47203">
    <property type="entry name" value="Acyl-CoA dehydrogenase C-terminal domain-like"/>
    <property type="match status" value="1"/>
</dbReference>
<dbReference type="HOGENOM" id="CLU_018204_0_1_1"/>
<evidence type="ECO:0000259" key="21">
    <source>
        <dbReference type="Pfam" id="PF02771"/>
    </source>
</evidence>
<dbReference type="InParanoid" id="K7V5S9"/>
<evidence type="ECO:0000313" key="22">
    <source>
        <dbReference type="EMBL" id="AQK95328.1"/>
    </source>
</evidence>
<gene>
    <name evidence="22" type="ORF">ZEAMMB73_Zm00001d010970</name>
</gene>
<evidence type="ECO:0000256" key="10">
    <source>
        <dbReference type="ARBA" id="ARBA00023002"/>
    </source>
</evidence>